<dbReference type="InterPro" id="IPR011009">
    <property type="entry name" value="Kinase-like_dom_sf"/>
</dbReference>
<comment type="similarity">
    <text evidence="1">Belongs to the protein kinase superfamily. CMGC Ser/Thr protein kinase family. CDC2/CDKX subfamily.</text>
</comment>
<proteinExistence type="inferred from homology"/>
<dbReference type="FunFam" id="1.10.510.10:FF:000280">
    <property type="entry name" value="Cell division control protein 2 homolog"/>
    <property type="match status" value="1"/>
</dbReference>
<comment type="catalytic activity">
    <reaction evidence="8">
        <text>L-threonyl-[protein] + ATP = O-phospho-L-threonyl-[protein] + ADP + H(+)</text>
        <dbReference type="Rhea" id="RHEA:46608"/>
        <dbReference type="Rhea" id="RHEA-COMP:11060"/>
        <dbReference type="Rhea" id="RHEA-COMP:11605"/>
        <dbReference type="ChEBI" id="CHEBI:15378"/>
        <dbReference type="ChEBI" id="CHEBI:30013"/>
        <dbReference type="ChEBI" id="CHEBI:30616"/>
        <dbReference type="ChEBI" id="CHEBI:61977"/>
        <dbReference type="ChEBI" id="CHEBI:456216"/>
        <dbReference type="EC" id="2.7.11.22"/>
    </reaction>
</comment>
<keyword evidence="5 11" id="KW-0547">Nucleotide-binding</keyword>
<evidence type="ECO:0000256" key="10">
    <source>
        <dbReference type="ARBA" id="ARBA00049280"/>
    </source>
</evidence>
<dbReference type="GO" id="GO:0000307">
    <property type="term" value="C:cyclin-dependent protein kinase holoenzyme complex"/>
    <property type="evidence" value="ECO:0007669"/>
    <property type="project" value="TreeGrafter"/>
</dbReference>
<evidence type="ECO:0000313" key="14">
    <source>
        <dbReference type="Proteomes" id="UP001515500"/>
    </source>
</evidence>
<dbReference type="Gene3D" id="3.30.200.20">
    <property type="entry name" value="Phosphorylase Kinase, domain 1"/>
    <property type="match status" value="1"/>
</dbReference>
<keyword evidence="4" id="KW-0808">Transferase</keyword>
<dbReference type="Gene3D" id="1.10.510.10">
    <property type="entry name" value="Transferase(Phosphotransferase) domain 1"/>
    <property type="match status" value="1"/>
</dbReference>
<dbReference type="PROSITE" id="PS00108">
    <property type="entry name" value="PROTEIN_KINASE_ST"/>
    <property type="match status" value="1"/>
</dbReference>
<dbReference type="InterPro" id="IPR050108">
    <property type="entry name" value="CDK"/>
</dbReference>
<evidence type="ECO:0000256" key="9">
    <source>
        <dbReference type="ARBA" id="ARBA00048367"/>
    </source>
</evidence>
<dbReference type="GO" id="GO:0030332">
    <property type="term" value="F:cyclin binding"/>
    <property type="evidence" value="ECO:0007669"/>
    <property type="project" value="TreeGrafter"/>
</dbReference>
<evidence type="ECO:0000256" key="1">
    <source>
        <dbReference type="ARBA" id="ARBA00006485"/>
    </source>
</evidence>
<dbReference type="GO" id="GO:0005524">
    <property type="term" value="F:ATP binding"/>
    <property type="evidence" value="ECO:0007669"/>
    <property type="project" value="UniProtKB-UniRule"/>
</dbReference>
<dbReference type="InterPro" id="IPR008271">
    <property type="entry name" value="Ser/Thr_kinase_AS"/>
</dbReference>
<evidence type="ECO:0000256" key="8">
    <source>
        <dbReference type="ARBA" id="ARBA00047811"/>
    </source>
</evidence>
<dbReference type="CDD" id="cd07835">
    <property type="entry name" value="STKc_CDK1_CdkB_like"/>
    <property type="match status" value="1"/>
</dbReference>
<dbReference type="PANTHER" id="PTHR24056:SF548">
    <property type="entry name" value="CYCLIN-DEPENDENT KINASE A-1"/>
    <property type="match status" value="1"/>
</dbReference>
<dbReference type="FunFam" id="3.30.200.20:FF:000027">
    <property type="entry name" value="Putative Cyclin-dependent kinase 1"/>
    <property type="match status" value="1"/>
</dbReference>
<sequence length="299" mass="34369">MEQYEKVEKIGEGTYGVVYKARDRSKNELIALKRIRLEQDDEGVPSTAIREISLLKEMQHKNIVRLLDVVHCEKHIYLVFEYMDLDLKKYINSCPDYVKDPRIIKFLYQILDALSYCHSHRVLHRDLKPQNLLIDKRSKSVKLADFGLARGFGLPVRTFTHEVITLWYRAPEILLGSRHYSTPADVWSVGCIFAEMVNMRPLFPGDSEIDELFKIFSVLGTPDEESWPGVTSLPDFKAAFPKWSPKALNHVQSLATVVPKLDAAGIDLLSKMLLISPIKRITAREALQHEYFKDIGELL</sequence>
<dbReference type="PROSITE" id="PS00107">
    <property type="entry name" value="PROTEIN_KINASE_ATP"/>
    <property type="match status" value="1"/>
</dbReference>
<dbReference type="GO" id="GO:0051445">
    <property type="term" value="P:regulation of meiotic cell cycle"/>
    <property type="evidence" value="ECO:0007669"/>
    <property type="project" value="TreeGrafter"/>
</dbReference>
<gene>
    <name evidence="15" type="primary">LOC120272028</name>
</gene>
<evidence type="ECO:0000256" key="4">
    <source>
        <dbReference type="ARBA" id="ARBA00022679"/>
    </source>
</evidence>
<dbReference type="GO" id="GO:0010389">
    <property type="term" value="P:regulation of G2/M transition of mitotic cell cycle"/>
    <property type="evidence" value="ECO:0007669"/>
    <property type="project" value="TreeGrafter"/>
</dbReference>
<comment type="catalytic activity">
    <reaction evidence="10">
        <text>[DNA-directed RNA polymerase] + ATP = phospho-[DNA-directed RNA polymerase] + ADP + H(+)</text>
        <dbReference type="Rhea" id="RHEA:10216"/>
        <dbReference type="Rhea" id="RHEA-COMP:11321"/>
        <dbReference type="Rhea" id="RHEA-COMP:11322"/>
        <dbReference type="ChEBI" id="CHEBI:15378"/>
        <dbReference type="ChEBI" id="CHEBI:30616"/>
        <dbReference type="ChEBI" id="CHEBI:43176"/>
        <dbReference type="ChEBI" id="CHEBI:68546"/>
        <dbReference type="ChEBI" id="CHEBI:456216"/>
        <dbReference type="EC" id="2.7.11.23"/>
    </reaction>
</comment>
<evidence type="ECO:0000313" key="15">
    <source>
        <dbReference type="RefSeq" id="XP_039135037.1"/>
    </source>
</evidence>
<dbReference type="SUPFAM" id="SSF56112">
    <property type="entry name" value="Protein kinase-like (PK-like)"/>
    <property type="match status" value="1"/>
</dbReference>
<reference evidence="15" key="2">
    <citation type="submission" date="2025-08" db="UniProtKB">
        <authorList>
            <consortium name="RefSeq"/>
        </authorList>
    </citation>
    <scope>IDENTIFICATION</scope>
</reference>
<dbReference type="SMART" id="SM00220">
    <property type="entry name" value="S_TKc"/>
    <property type="match status" value="1"/>
</dbReference>
<protein>
    <submittedName>
        <fullName evidence="15">Cell division control protein 2 homolog A-like isoform X2</fullName>
    </submittedName>
</protein>
<dbReference type="GO" id="GO:0005737">
    <property type="term" value="C:cytoplasm"/>
    <property type="evidence" value="ECO:0007669"/>
    <property type="project" value="TreeGrafter"/>
</dbReference>
<keyword evidence="7 11" id="KW-0067">ATP-binding</keyword>
<comment type="catalytic activity">
    <reaction evidence="9">
        <text>L-seryl-[protein] + ATP = O-phospho-L-seryl-[protein] + ADP + H(+)</text>
        <dbReference type="Rhea" id="RHEA:17989"/>
        <dbReference type="Rhea" id="RHEA-COMP:9863"/>
        <dbReference type="Rhea" id="RHEA-COMP:11604"/>
        <dbReference type="ChEBI" id="CHEBI:15378"/>
        <dbReference type="ChEBI" id="CHEBI:29999"/>
        <dbReference type="ChEBI" id="CHEBI:30616"/>
        <dbReference type="ChEBI" id="CHEBI:83421"/>
        <dbReference type="ChEBI" id="CHEBI:456216"/>
        <dbReference type="EC" id="2.7.11.22"/>
    </reaction>
</comment>
<evidence type="ECO:0000256" key="5">
    <source>
        <dbReference type="ARBA" id="ARBA00022741"/>
    </source>
</evidence>
<dbReference type="GO" id="GO:0005634">
    <property type="term" value="C:nucleus"/>
    <property type="evidence" value="ECO:0007669"/>
    <property type="project" value="TreeGrafter"/>
</dbReference>
<dbReference type="Pfam" id="PF00069">
    <property type="entry name" value="Pkinase"/>
    <property type="match status" value="1"/>
</dbReference>
<accession>A0AB40C5F5</accession>
<evidence type="ECO:0000256" key="12">
    <source>
        <dbReference type="RuleBase" id="RU000304"/>
    </source>
</evidence>
<dbReference type="PROSITE" id="PS50011">
    <property type="entry name" value="PROTEIN_KINASE_DOM"/>
    <property type="match status" value="1"/>
</dbReference>
<dbReference type="RefSeq" id="XP_039135037.1">
    <property type="nucleotide sequence ID" value="XM_039279103.1"/>
</dbReference>
<dbReference type="InterPro" id="IPR000719">
    <property type="entry name" value="Prot_kinase_dom"/>
</dbReference>
<feature type="domain" description="Protein kinase" evidence="13">
    <location>
        <begin position="4"/>
        <end position="292"/>
    </location>
</feature>
<feature type="binding site" evidence="11">
    <location>
        <position position="33"/>
    </location>
    <ligand>
        <name>ATP</name>
        <dbReference type="ChEBI" id="CHEBI:30616"/>
    </ligand>
</feature>
<dbReference type="GO" id="GO:0008353">
    <property type="term" value="F:RNA polymerase II CTD heptapeptide repeat kinase activity"/>
    <property type="evidence" value="ECO:0007669"/>
    <property type="project" value="UniProtKB-EC"/>
</dbReference>
<evidence type="ECO:0000256" key="2">
    <source>
        <dbReference type="ARBA" id="ARBA00022527"/>
    </source>
</evidence>
<dbReference type="Proteomes" id="UP001515500">
    <property type="component" value="Chromosome 1"/>
</dbReference>
<dbReference type="GeneID" id="120272028"/>
<dbReference type="AlphaFoldDB" id="A0AB40C5F5"/>
<dbReference type="InterPro" id="IPR017441">
    <property type="entry name" value="Protein_kinase_ATP_BS"/>
</dbReference>
<keyword evidence="14" id="KW-1185">Reference proteome</keyword>
<keyword evidence="2 12" id="KW-0723">Serine/threonine-protein kinase</keyword>
<evidence type="ECO:0000256" key="11">
    <source>
        <dbReference type="PROSITE-ProRule" id="PRU10141"/>
    </source>
</evidence>
<dbReference type="GO" id="GO:0000082">
    <property type="term" value="P:G1/S transition of mitotic cell cycle"/>
    <property type="evidence" value="ECO:0007669"/>
    <property type="project" value="TreeGrafter"/>
</dbReference>
<keyword evidence="3" id="KW-0597">Phosphoprotein</keyword>
<keyword evidence="6" id="KW-0418">Kinase</keyword>
<evidence type="ECO:0000256" key="3">
    <source>
        <dbReference type="ARBA" id="ARBA00022553"/>
    </source>
</evidence>
<dbReference type="PANTHER" id="PTHR24056">
    <property type="entry name" value="CELL DIVISION PROTEIN KINASE"/>
    <property type="match status" value="1"/>
</dbReference>
<organism evidence="14 15">
    <name type="scientific">Dioscorea cayennensis subsp. rotundata</name>
    <name type="common">White Guinea yam</name>
    <name type="synonym">Dioscorea rotundata</name>
    <dbReference type="NCBI Taxonomy" id="55577"/>
    <lineage>
        <taxon>Eukaryota</taxon>
        <taxon>Viridiplantae</taxon>
        <taxon>Streptophyta</taxon>
        <taxon>Embryophyta</taxon>
        <taxon>Tracheophyta</taxon>
        <taxon>Spermatophyta</taxon>
        <taxon>Magnoliopsida</taxon>
        <taxon>Liliopsida</taxon>
        <taxon>Dioscoreales</taxon>
        <taxon>Dioscoreaceae</taxon>
        <taxon>Dioscorea</taxon>
    </lineage>
</organism>
<dbReference type="GO" id="GO:0004693">
    <property type="term" value="F:cyclin-dependent protein serine/threonine kinase activity"/>
    <property type="evidence" value="ECO:0007669"/>
    <property type="project" value="UniProtKB-EC"/>
</dbReference>
<reference evidence="14" key="1">
    <citation type="submission" date="2025-05" db="UniProtKB">
        <authorList>
            <consortium name="RefSeq"/>
        </authorList>
    </citation>
    <scope>NUCLEOTIDE SEQUENCE [LARGE SCALE GENOMIC DNA]</scope>
</reference>
<name>A0AB40C5F5_DIOCR</name>
<dbReference type="GO" id="GO:0007165">
    <property type="term" value="P:signal transduction"/>
    <property type="evidence" value="ECO:0007669"/>
    <property type="project" value="TreeGrafter"/>
</dbReference>
<evidence type="ECO:0000259" key="13">
    <source>
        <dbReference type="PROSITE" id="PS50011"/>
    </source>
</evidence>
<evidence type="ECO:0000256" key="6">
    <source>
        <dbReference type="ARBA" id="ARBA00022777"/>
    </source>
</evidence>
<evidence type="ECO:0000256" key="7">
    <source>
        <dbReference type="ARBA" id="ARBA00022840"/>
    </source>
</evidence>